<dbReference type="InterPro" id="IPR036291">
    <property type="entry name" value="NAD(P)-bd_dom_sf"/>
</dbReference>
<dbReference type="PRINTS" id="PR00081">
    <property type="entry name" value="GDHRDH"/>
</dbReference>
<dbReference type="InterPro" id="IPR002347">
    <property type="entry name" value="SDR_fam"/>
</dbReference>
<dbReference type="SUPFAM" id="SSF51735">
    <property type="entry name" value="NAD(P)-binding Rossmann-fold domains"/>
    <property type="match status" value="1"/>
</dbReference>
<dbReference type="InterPro" id="IPR020904">
    <property type="entry name" value="Sc_DH/Rdtase_CS"/>
</dbReference>
<evidence type="ECO:0000256" key="1">
    <source>
        <dbReference type="ARBA" id="ARBA00006484"/>
    </source>
</evidence>
<evidence type="ECO:0000313" key="3">
    <source>
        <dbReference type="EMBL" id="GAA0856816.1"/>
    </source>
</evidence>
<dbReference type="EMBL" id="BAAAFD010000005">
    <property type="protein sequence ID" value="GAA0856816.1"/>
    <property type="molecule type" value="Genomic_DNA"/>
</dbReference>
<protein>
    <submittedName>
        <fullName evidence="3">SDR family oxidoreductase</fullName>
    </submittedName>
</protein>
<dbReference type="Pfam" id="PF13561">
    <property type="entry name" value="adh_short_C2"/>
    <property type="match status" value="1"/>
</dbReference>
<dbReference type="PRINTS" id="PR00080">
    <property type="entry name" value="SDRFAMILY"/>
</dbReference>
<organism evidence="3 4">
    <name type="scientific">Aliiglaciecola litoralis</name>
    <dbReference type="NCBI Taxonomy" id="582857"/>
    <lineage>
        <taxon>Bacteria</taxon>
        <taxon>Pseudomonadati</taxon>
        <taxon>Pseudomonadota</taxon>
        <taxon>Gammaproteobacteria</taxon>
        <taxon>Alteromonadales</taxon>
        <taxon>Alteromonadaceae</taxon>
        <taxon>Aliiglaciecola</taxon>
    </lineage>
</organism>
<gene>
    <name evidence="3" type="ORF">GCM10009114_20140</name>
</gene>
<dbReference type="RefSeq" id="WP_343859458.1">
    <property type="nucleotide sequence ID" value="NZ_BAAAFD010000005.1"/>
</dbReference>
<dbReference type="PANTHER" id="PTHR24321:SF8">
    <property type="entry name" value="ESTRADIOL 17-BETA-DEHYDROGENASE 8-RELATED"/>
    <property type="match status" value="1"/>
</dbReference>
<comment type="similarity">
    <text evidence="1">Belongs to the short-chain dehydrogenases/reductases (SDR) family.</text>
</comment>
<proteinExistence type="inferred from homology"/>
<name>A0ABN1LJC7_9ALTE</name>
<evidence type="ECO:0000256" key="2">
    <source>
        <dbReference type="ARBA" id="ARBA00023002"/>
    </source>
</evidence>
<dbReference type="PROSITE" id="PS00061">
    <property type="entry name" value="ADH_SHORT"/>
    <property type="match status" value="1"/>
</dbReference>
<evidence type="ECO:0000313" key="4">
    <source>
        <dbReference type="Proteomes" id="UP001500359"/>
    </source>
</evidence>
<sequence length="252" mass="27143">MQINKKKWVIVTGANGGIGRALCEEFTNSGHHVLALDLNDVPNNDLVHAVYMSLDLNQYALDQDYAESVNKQLVSTVSSGNLLALVNNAAVQLLENSRTMARSVWDETLRVNLSAPFFLSQAMLPLLEVTYGAIINISSIHASLTKKNFVAYATSKAALSALTRNMAIDLGARIRINAIEPAAIETDMLKAGFKGMDEKYRELESFHPMGRVGTPSEVAKLAVFLASEEAGFIQGACISATGGIHSCLSDPS</sequence>
<keyword evidence="4" id="KW-1185">Reference proteome</keyword>
<dbReference type="CDD" id="cd05233">
    <property type="entry name" value="SDR_c"/>
    <property type="match status" value="1"/>
</dbReference>
<reference evidence="4" key="1">
    <citation type="journal article" date="2019" name="Int. J. Syst. Evol. Microbiol.">
        <title>The Global Catalogue of Microorganisms (GCM) 10K type strain sequencing project: providing services to taxonomists for standard genome sequencing and annotation.</title>
        <authorList>
            <consortium name="The Broad Institute Genomics Platform"/>
            <consortium name="The Broad Institute Genome Sequencing Center for Infectious Disease"/>
            <person name="Wu L."/>
            <person name="Ma J."/>
        </authorList>
    </citation>
    <scope>NUCLEOTIDE SEQUENCE [LARGE SCALE GENOMIC DNA]</scope>
    <source>
        <strain evidence="4">JCM 15896</strain>
    </source>
</reference>
<dbReference type="Gene3D" id="3.40.50.720">
    <property type="entry name" value="NAD(P)-binding Rossmann-like Domain"/>
    <property type="match status" value="1"/>
</dbReference>
<accession>A0ABN1LJC7</accession>
<dbReference type="PANTHER" id="PTHR24321">
    <property type="entry name" value="DEHYDROGENASES, SHORT CHAIN"/>
    <property type="match status" value="1"/>
</dbReference>
<comment type="caution">
    <text evidence="3">The sequence shown here is derived from an EMBL/GenBank/DDBJ whole genome shotgun (WGS) entry which is preliminary data.</text>
</comment>
<keyword evidence="2" id="KW-0560">Oxidoreductase</keyword>
<dbReference type="Proteomes" id="UP001500359">
    <property type="component" value="Unassembled WGS sequence"/>
</dbReference>